<dbReference type="GO" id="GO:0008270">
    <property type="term" value="F:zinc ion binding"/>
    <property type="evidence" value="ECO:0007669"/>
    <property type="project" value="TreeGrafter"/>
</dbReference>
<sequence>MMMIKEVVRDACEEGGYALRRRNSSLGVNECTTTETTKGGRGEGSSSYGVSLEEQILILSTSSSEIKFDVDDFLRRLVHEVKEYARPPTSNFHVGAACLTNRGNIFLGVNVEVEKCALNRSVHAEQCMITNAMVGIRNAELEEYRRKEKMKGGKKTKEEREKERRKEHERNNNNNNNNESNEEEEKEKIVKIAITHAPCGHCRQFMNELRDAKDIQILLPGMAAMRLEELLPKAFGPLDLEVPGDEEHREERIKRRKSEGSDAIVVDEEKVHVRTLLLDGCPPNPRDRDGLGTMEKFCKLLREALEDGRIRFGQFSFGNLEEEERIFAAMEELAHTMAHSYAPYTDSPCAIAIPLEYQRSLEERWKTGDKRSGMRFYFGASVECAAYNPSMTPMHAMQVALHCTPFRPSSYKKSSPEYGHIGTRPLFWSQRRCPISIYVFGFRDAKISYAETLKKEFEDIARRNDTDYAPQFIVKEILFDRHMFSVEDPQDVIVREYERIRSMFVEVLDWYSL</sequence>
<accession>K8EBY8</accession>
<dbReference type="PANTHER" id="PTHR11644:SF2">
    <property type="entry name" value="CYTIDINE DEAMINASE"/>
    <property type="match status" value="1"/>
</dbReference>
<feature type="region of interest" description="Disordered" evidence="2">
    <location>
        <begin position="146"/>
        <end position="187"/>
    </location>
</feature>
<dbReference type="STRING" id="41875.K8EBY8"/>
<dbReference type="GeneID" id="19016595"/>
<feature type="domain" description="CMP/dCMP-type deaminase" evidence="3">
    <location>
        <begin position="69"/>
        <end position="238"/>
    </location>
</feature>
<dbReference type="Pfam" id="PF00383">
    <property type="entry name" value="dCMP_cyt_deam_1"/>
    <property type="match status" value="1"/>
</dbReference>
<proteinExistence type="inferred from homology"/>
<dbReference type="InterPro" id="IPR050202">
    <property type="entry name" value="Cyt/Deoxycyt_deaminase"/>
</dbReference>
<dbReference type="AlphaFoldDB" id="K8EBY8"/>
<organism evidence="4 5">
    <name type="scientific">Bathycoccus prasinos</name>
    <dbReference type="NCBI Taxonomy" id="41875"/>
    <lineage>
        <taxon>Eukaryota</taxon>
        <taxon>Viridiplantae</taxon>
        <taxon>Chlorophyta</taxon>
        <taxon>Mamiellophyceae</taxon>
        <taxon>Mamiellales</taxon>
        <taxon>Bathycoccaceae</taxon>
        <taxon>Bathycoccus</taxon>
    </lineage>
</organism>
<evidence type="ECO:0000259" key="3">
    <source>
        <dbReference type="PROSITE" id="PS51747"/>
    </source>
</evidence>
<feature type="compositionally biased region" description="Basic and acidic residues" evidence="2">
    <location>
        <begin position="155"/>
        <end position="171"/>
    </location>
</feature>
<dbReference type="InterPro" id="IPR002125">
    <property type="entry name" value="CMP_dCMP_dom"/>
</dbReference>
<name>K8EBY8_9CHLO</name>
<evidence type="ECO:0000313" key="4">
    <source>
        <dbReference type="EMBL" id="CCO15411.1"/>
    </source>
</evidence>
<evidence type="ECO:0000313" key="5">
    <source>
        <dbReference type="Proteomes" id="UP000198341"/>
    </source>
</evidence>
<comment type="similarity">
    <text evidence="1">Belongs to the cytidine and deoxycytidylate deaminase family.</text>
</comment>
<dbReference type="eggNOG" id="KOG0833">
    <property type="taxonomic scope" value="Eukaryota"/>
</dbReference>
<dbReference type="KEGG" id="bpg:Bathy03g00570"/>
<protein>
    <submittedName>
        <fullName evidence="4">Cytidine deaminase</fullName>
    </submittedName>
</protein>
<dbReference type="PANTHER" id="PTHR11644">
    <property type="entry name" value="CYTIDINE DEAMINASE"/>
    <property type="match status" value="1"/>
</dbReference>
<dbReference type="GO" id="GO:0072527">
    <property type="term" value="P:pyrimidine-containing compound metabolic process"/>
    <property type="evidence" value="ECO:0007669"/>
    <property type="project" value="UniProtKB-ARBA"/>
</dbReference>
<evidence type="ECO:0000256" key="2">
    <source>
        <dbReference type="SAM" id="MobiDB-lite"/>
    </source>
</evidence>
<evidence type="ECO:0000256" key="1">
    <source>
        <dbReference type="ARBA" id="ARBA00006576"/>
    </source>
</evidence>
<dbReference type="OrthoDB" id="414540at2759"/>
<dbReference type="Gene3D" id="3.40.140.10">
    <property type="entry name" value="Cytidine Deaminase, domain 2"/>
    <property type="match status" value="2"/>
</dbReference>
<dbReference type="RefSeq" id="XP_007513974.1">
    <property type="nucleotide sequence ID" value="XM_007513912.1"/>
</dbReference>
<dbReference type="InterPro" id="IPR016193">
    <property type="entry name" value="Cytidine_deaminase-like"/>
</dbReference>
<gene>
    <name evidence="4" type="ORF">Bathy03g00570</name>
</gene>
<dbReference type="GO" id="GO:0055086">
    <property type="term" value="P:nucleobase-containing small molecule metabolic process"/>
    <property type="evidence" value="ECO:0007669"/>
    <property type="project" value="UniProtKB-ARBA"/>
</dbReference>
<dbReference type="PROSITE" id="PS51747">
    <property type="entry name" value="CYT_DCMP_DEAMINASES_2"/>
    <property type="match status" value="1"/>
</dbReference>
<keyword evidence="5" id="KW-1185">Reference proteome</keyword>
<dbReference type="GO" id="GO:0005829">
    <property type="term" value="C:cytosol"/>
    <property type="evidence" value="ECO:0007669"/>
    <property type="project" value="TreeGrafter"/>
</dbReference>
<dbReference type="EMBL" id="FO082276">
    <property type="protein sequence ID" value="CCO15411.1"/>
    <property type="molecule type" value="Genomic_DNA"/>
</dbReference>
<dbReference type="CDD" id="cd01283">
    <property type="entry name" value="cytidine_deaminase"/>
    <property type="match status" value="1"/>
</dbReference>
<dbReference type="SUPFAM" id="SSF53927">
    <property type="entry name" value="Cytidine deaminase-like"/>
    <property type="match status" value="2"/>
</dbReference>
<dbReference type="GO" id="GO:0004126">
    <property type="term" value="F:cytidine deaminase activity"/>
    <property type="evidence" value="ECO:0007669"/>
    <property type="project" value="UniProtKB-ARBA"/>
</dbReference>
<reference evidence="4 5" key="1">
    <citation type="submission" date="2011-10" db="EMBL/GenBank/DDBJ databases">
        <authorList>
            <person name="Genoscope - CEA"/>
        </authorList>
    </citation>
    <scope>NUCLEOTIDE SEQUENCE [LARGE SCALE GENOMIC DNA]</scope>
    <source>
        <strain evidence="4 5">RCC 1105</strain>
    </source>
</reference>
<dbReference type="Proteomes" id="UP000198341">
    <property type="component" value="Chromosome 3"/>
</dbReference>